<dbReference type="GO" id="GO:0016829">
    <property type="term" value="F:lyase activity"/>
    <property type="evidence" value="ECO:0007669"/>
    <property type="project" value="UniProtKB-KW"/>
</dbReference>
<keyword evidence="3" id="KW-0663">Pyridoxal phosphate</keyword>
<dbReference type="InterPro" id="IPR015421">
    <property type="entry name" value="PyrdxlP-dep_Trfase_major"/>
</dbReference>
<evidence type="ECO:0000256" key="2">
    <source>
        <dbReference type="ARBA" id="ARBA00006966"/>
    </source>
</evidence>
<dbReference type="Gene3D" id="3.40.640.10">
    <property type="entry name" value="Type I PLP-dependent aspartate aminotransferase-like (Major domain)"/>
    <property type="match status" value="1"/>
</dbReference>
<organism evidence="5 6">
    <name type="scientific">Dorea formicigenerans ATCC 27755</name>
    <dbReference type="NCBI Taxonomy" id="411461"/>
    <lineage>
        <taxon>Bacteria</taxon>
        <taxon>Bacillati</taxon>
        <taxon>Bacillota</taxon>
        <taxon>Clostridia</taxon>
        <taxon>Lachnospirales</taxon>
        <taxon>Lachnospiraceae</taxon>
        <taxon>Dorea</taxon>
    </lineage>
</organism>
<dbReference type="AlphaFoldDB" id="B0G4N7"/>
<keyword evidence="5" id="KW-0456">Lyase</keyword>
<comment type="cofactor">
    <cofactor evidence="1">
        <name>pyridoxal 5'-phosphate</name>
        <dbReference type="ChEBI" id="CHEBI:597326"/>
    </cofactor>
</comment>
<dbReference type="Pfam" id="PF01212">
    <property type="entry name" value="Beta_elim_lyase"/>
    <property type="match status" value="1"/>
</dbReference>
<dbReference type="PaxDb" id="411461-DORFOR_01227"/>
<dbReference type="InterPro" id="IPR015422">
    <property type="entry name" value="PyrdxlP-dep_Trfase_small"/>
</dbReference>
<dbReference type="STRING" id="411461.DORFOR_01227"/>
<evidence type="ECO:0000256" key="3">
    <source>
        <dbReference type="ARBA" id="ARBA00022898"/>
    </source>
</evidence>
<reference evidence="5 6" key="1">
    <citation type="submission" date="2007-10" db="EMBL/GenBank/DDBJ databases">
        <title>Draft genome sequence of Dorea formicigenerans(ATCC 27755).</title>
        <authorList>
            <person name="Sudarsanam P."/>
            <person name="Ley R."/>
            <person name="Guruge J."/>
            <person name="Turnbaugh P.J."/>
            <person name="Mahowald M."/>
            <person name="Liep D."/>
            <person name="Gordon J."/>
        </authorList>
    </citation>
    <scope>NUCLEOTIDE SEQUENCE [LARGE SCALE GENOMIC DNA]</scope>
    <source>
        <strain evidence="5 6">ATCC 27755</strain>
    </source>
</reference>
<dbReference type="InterPro" id="IPR015424">
    <property type="entry name" value="PyrdxlP-dep_Trfase"/>
</dbReference>
<dbReference type="Gene3D" id="3.90.1150.10">
    <property type="entry name" value="Aspartate Aminotransferase, domain 1"/>
    <property type="match status" value="1"/>
</dbReference>
<sequence length="347" mass="39100">MRGIEEMIQFQCDYEEGACPQILERLMATNLEQTVGYSEDEYCKQAREKIKKACDAPEADVHFLVGGTQTNYVVIRSILRPYQGVISAVTGHINVHETGAVEATGHKVLALPSKDGKITASQVRAYYDAHWNDADHEHIVQPGMVYISHPTENGTIYSKSELQELYATCKELGLPLFMDGARMGYGLMSEKSDMTLADIAANTDVFYIGGTKVGALFGEAVVITKSALKKDFRYCMKQSGAMLAKGRLLGIQFDTLFTDDLYFKIAAHADKLAMKLKNAFLEKGYKMYFDSYTNQQYPILSKKDREKLAQKYQFSFWEQIDEDYAAVRFCTSWATSEEAIDELIQDI</sequence>
<feature type="domain" description="Aromatic amino acid beta-eliminating lyase/threonine aldolase" evidence="4">
    <location>
        <begin position="17"/>
        <end position="248"/>
    </location>
</feature>
<dbReference type="GO" id="GO:0006520">
    <property type="term" value="P:amino acid metabolic process"/>
    <property type="evidence" value="ECO:0007669"/>
    <property type="project" value="InterPro"/>
</dbReference>
<evidence type="ECO:0000259" key="4">
    <source>
        <dbReference type="Pfam" id="PF01212"/>
    </source>
</evidence>
<comment type="similarity">
    <text evidence="2">Belongs to the threonine aldolase family.</text>
</comment>
<dbReference type="Proteomes" id="UP000005359">
    <property type="component" value="Unassembled WGS sequence"/>
</dbReference>
<evidence type="ECO:0000313" key="5">
    <source>
        <dbReference type="EMBL" id="EDR47261.1"/>
    </source>
</evidence>
<dbReference type="eggNOG" id="COG2008">
    <property type="taxonomic scope" value="Bacteria"/>
</dbReference>
<dbReference type="EMBL" id="AAXA02000012">
    <property type="protein sequence ID" value="EDR47261.1"/>
    <property type="molecule type" value="Genomic_DNA"/>
</dbReference>
<accession>B0G4N7</accession>
<reference evidence="5 6" key="2">
    <citation type="submission" date="2007-10" db="EMBL/GenBank/DDBJ databases">
        <authorList>
            <person name="Fulton L."/>
            <person name="Clifton S."/>
            <person name="Fulton B."/>
            <person name="Xu J."/>
            <person name="Minx P."/>
            <person name="Pepin K.H."/>
            <person name="Johnson M."/>
            <person name="Thiruvilangam P."/>
            <person name="Bhonagiri V."/>
            <person name="Nash W.E."/>
            <person name="Wang C."/>
            <person name="Mardis E.R."/>
            <person name="Wilson R.K."/>
        </authorList>
    </citation>
    <scope>NUCLEOTIDE SEQUENCE [LARGE SCALE GENOMIC DNA]</scope>
    <source>
        <strain evidence="5 6">ATCC 27755</strain>
    </source>
</reference>
<dbReference type="InterPro" id="IPR001597">
    <property type="entry name" value="ArAA_b-elim_lyase/Thr_aldolase"/>
</dbReference>
<dbReference type="SUPFAM" id="SSF53383">
    <property type="entry name" value="PLP-dependent transferases"/>
    <property type="match status" value="1"/>
</dbReference>
<evidence type="ECO:0000256" key="1">
    <source>
        <dbReference type="ARBA" id="ARBA00001933"/>
    </source>
</evidence>
<gene>
    <name evidence="5" type="ORF">DORFOR_01227</name>
</gene>
<dbReference type="PANTHER" id="PTHR48097:SF5">
    <property type="entry name" value="LOW SPECIFICITY L-THREONINE ALDOLASE"/>
    <property type="match status" value="1"/>
</dbReference>
<protein>
    <submittedName>
        <fullName evidence="5">Beta-eliminating lyase</fullName>
    </submittedName>
</protein>
<evidence type="ECO:0000313" key="6">
    <source>
        <dbReference type="Proteomes" id="UP000005359"/>
    </source>
</evidence>
<proteinExistence type="inferred from homology"/>
<name>B0G4N7_9FIRM</name>
<comment type="caution">
    <text evidence="5">The sequence shown here is derived from an EMBL/GenBank/DDBJ whole genome shotgun (WGS) entry which is preliminary data.</text>
</comment>
<dbReference type="PANTHER" id="PTHR48097">
    <property type="entry name" value="L-THREONINE ALDOLASE-RELATED"/>
    <property type="match status" value="1"/>
</dbReference>